<dbReference type="AlphaFoldDB" id="F4RXS3"/>
<dbReference type="KEGG" id="mlr:MELLADRAFT_109831"/>
<dbReference type="GeneID" id="18923888"/>
<proteinExistence type="predicted"/>
<organism evidence="2">
    <name type="scientific">Melampsora larici-populina (strain 98AG31 / pathotype 3-4-7)</name>
    <name type="common">Poplar leaf rust fungus</name>
    <dbReference type="NCBI Taxonomy" id="747676"/>
    <lineage>
        <taxon>Eukaryota</taxon>
        <taxon>Fungi</taxon>
        <taxon>Dikarya</taxon>
        <taxon>Basidiomycota</taxon>
        <taxon>Pucciniomycotina</taxon>
        <taxon>Pucciniomycetes</taxon>
        <taxon>Pucciniales</taxon>
        <taxon>Melampsoraceae</taxon>
        <taxon>Melampsora</taxon>
    </lineage>
</organism>
<protein>
    <submittedName>
        <fullName evidence="1">Uncharacterized protein</fullName>
    </submittedName>
</protein>
<dbReference type="OrthoDB" id="2509917at2759"/>
<dbReference type="VEuPathDB" id="FungiDB:MELLADRAFT_109831"/>
<gene>
    <name evidence="1" type="ORF">MELLADRAFT_109831</name>
</gene>
<dbReference type="EMBL" id="GL883128">
    <property type="protein sequence ID" value="EGG02848.1"/>
    <property type="molecule type" value="Genomic_DNA"/>
</dbReference>
<evidence type="ECO:0000313" key="2">
    <source>
        <dbReference type="Proteomes" id="UP000001072"/>
    </source>
</evidence>
<dbReference type="HOGENOM" id="CLU_076659_0_0_1"/>
<dbReference type="InParanoid" id="F4RXS3"/>
<keyword evidence="2" id="KW-1185">Reference proteome</keyword>
<name>F4RXS3_MELLP</name>
<dbReference type="Proteomes" id="UP000001072">
    <property type="component" value="Unassembled WGS sequence"/>
</dbReference>
<reference evidence="2" key="1">
    <citation type="journal article" date="2011" name="Proc. Natl. Acad. Sci. U.S.A.">
        <title>Obligate biotrophy features unraveled by the genomic analysis of rust fungi.</title>
        <authorList>
            <person name="Duplessis S."/>
            <person name="Cuomo C.A."/>
            <person name="Lin Y.-C."/>
            <person name="Aerts A."/>
            <person name="Tisserant E."/>
            <person name="Veneault-Fourrey C."/>
            <person name="Joly D.L."/>
            <person name="Hacquard S."/>
            <person name="Amselem J."/>
            <person name="Cantarel B.L."/>
            <person name="Chiu R."/>
            <person name="Coutinho P.M."/>
            <person name="Feau N."/>
            <person name="Field M."/>
            <person name="Frey P."/>
            <person name="Gelhaye E."/>
            <person name="Goldberg J."/>
            <person name="Grabherr M.G."/>
            <person name="Kodira C.D."/>
            <person name="Kohler A."/>
            <person name="Kuees U."/>
            <person name="Lindquist E.A."/>
            <person name="Lucas S.M."/>
            <person name="Mago R."/>
            <person name="Mauceli E."/>
            <person name="Morin E."/>
            <person name="Murat C."/>
            <person name="Pangilinan J.L."/>
            <person name="Park R."/>
            <person name="Pearson M."/>
            <person name="Quesneville H."/>
            <person name="Rouhier N."/>
            <person name="Sakthikumar S."/>
            <person name="Salamov A.A."/>
            <person name="Schmutz J."/>
            <person name="Selles B."/>
            <person name="Shapiro H."/>
            <person name="Tanguay P."/>
            <person name="Tuskan G.A."/>
            <person name="Henrissat B."/>
            <person name="Van de Peer Y."/>
            <person name="Rouze P."/>
            <person name="Ellis J.G."/>
            <person name="Dodds P.N."/>
            <person name="Schein J.E."/>
            <person name="Zhong S."/>
            <person name="Hamelin R.C."/>
            <person name="Grigoriev I.V."/>
            <person name="Szabo L.J."/>
            <person name="Martin F."/>
        </authorList>
    </citation>
    <scope>NUCLEOTIDE SEQUENCE [LARGE SCALE GENOMIC DNA]</scope>
    <source>
        <strain evidence="2">98AG31 / pathotype 3-4-7</strain>
    </source>
</reference>
<dbReference type="RefSeq" id="XP_007413961.1">
    <property type="nucleotide sequence ID" value="XM_007413899.1"/>
</dbReference>
<sequence length="262" mass="29755">MSLSDSGYLLEIERQKSLKMAACRCSNCDPQGAAQLIRLLPQTKLSDLKSLMSSFPSQPEDESLLNIPRKSRKRKLSSNIPLACKSDDPIQMNIPMIDLTVSIIGNYELLFKKTYPTDPPYLPETLFSREDAWQIAKNYTSVSNGMFLRDILGGQTVPGLFDSIIASVNSWLRSDSYKQHQDEIEDIQISIDQEYLNTQLIEEEHEEQLRLKAVERDLKAQGIADQKRFRAEKTAETLRLKLQKQANKNKEIAHFSSTSGSL</sequence>
<accession>F4RXS3</accession>
<evidence type="ECO:0000313" key="1">
    <source>
        <dbReference type="EMBL" id="EGG02848.1"/>
    </source>
</evidence>